<dbReference type="GO" id="GO:0071897">
    <property type="term" value="P:DNA biosynthetic process"/>
    <property type="evidence" value="ECO:0007669"/>
    <property type="project" value="UniProtKB-ARBA"/>
</dbReference>
<protein>
    <recommendedName>
        <fullName evidence="1">Reverse transcriptase domain-containing protein</fullName>
    </recommendedName>
</protein>
<dbReference type="CDD" id="cd01650">
    <property type="entry name" value="RT_nLTR_like"/>
    <property type="match status" value="1"/>
</dbReference>
<dbReference type="PANTHER" id="PTHR33332">
    <property type="entry name" value="REVERSE TRANSCRIPTASE DOMAIN-CONTAINING PROTEIN"/>
    <property type="match status" value="1"/>
</dbReference>
<dbReference type="EMBL" id="NWSH01002567">
    <property type="protein sequence ID" value="PCG67961.1"/>
    <property type="molecule type" value="Genomic_DNA"/>
</dbReference>
<gene>
    <name evidence="2" type="ORF">B5V51_5749</name>
</gene>
<dbReference type="SUPFAM" id="SSF56672">
    <property type="entry name" value="DNA/RNA polymerases"/>
    <property type="match status" value="1"/>
</dbReference>
<dbReference type="Pfam" id="PF00078">
    <property type="entry name" value="RVT_1"/>
    <property type="match status" value="1"/>
</dbReference>
<accession>A0A2A4J7L6</accession>
<sequence length="239" mass="27016">MNQVSVFLEKHNILSNAQHGFRRGRSTATALAQFTDDVNDCLDQRKQVVVVFIDFKKAFDTLEHHQLLQAMEECGIAGPLNRWFRAYLTDRSLRTVIDGVVGEPRRVACGVPTGSVFGPVGYIMHVNSMCNVVRNSRIYMYADDTCLVFADKELDVIERNIQEDLTNIIKWAHDNGIIININKTKCMRISSPYLKHCERPPRVVGHSYECLHGDMTYCTCADIEVSSTCKVPPPQFCTG</sequence>
<evidence type="ECO:0000259" key="1">
    <source>
        <dbReference type="PROSITE" id="PS50878"/>
    </source>
</evidence>
<reference evidence="2" key="1">
    <citation type="submission" date="2017-09" db="EMBL/GenBank/DDBJ databases">
        <title>Contemporary evolution of a Lepidopteran species, Heliothis virescens, in response to modern agricultural practices.</title>
        <authorList>
            <person name="Fritz M.L."/>
            <person name="Deyonke A.M."/>
            <person name="Papanicolaou A."/>
            <person name="Micinski S."/>
            <person name="Westbrook J."/>
            <person name="Gould F."/>
        </authorList>
    </citation>
    <scope>NUCLEOTIDE SEQUENCE [LARGE SCALE GENOMIC DNA]</scope>
    <source>
        <strain evidence="2">HvINT-</strain>
        <tissue evidence="2">Whole body</tissue>
    </source>
</reference>
<organism evidence="2">
    <name type="scientific">Heliothis virescens</name>
    <name type="common">Tobacco budworm moth</name>
    <dbReference type="NCBI Taxonomy" id="7102"/>
    <lineage>
        <taxon>Eukaryota</taxon>
        <taxon>Metazoa</taxon>
        <taxon>Ecdysozoa</taxon>
        <taxon>Arthropoda</taxon>
        <taxon>Hexapoda</taxon>
        <taxon>Insecta</taxon>
        <taxon>Pterygota</taxon>
        <taxon>Neoptera</taxon>
        <taxon>Endopterygota</taxon>
        <taxon>Lepidoptera</taxon>
        <taxon>Glossata</taxon>
        <taxon>Ditrysia</taxon>
        <taxon>Noctuoidea</taxon>
        <taxon>Noctuidae</taxon>
        <taxon>Heliothinae</taxon>
        <taxon>Heliothis</taxon>
    </lineage>
</organism>
<comment type="caution">
    <text evidence="2">The sequence shown here is derived from an EMBL/GenBank/DDBJ whole genome shotgun (WGS) entry which is preliminary data.</text>
</comment>
<name>A0A2A4J7L6_HELVI</name>
<dbReference type="STRING" id="7102.A0A2A4J7L6"/>
<feature type="domain" description="Reverse transcriptase" evidence="1">
    <location>
        <begin position="1"/>
        <end position="208"/>
    </location>
</feature>
<proteinExistence type="predicted"/>
<dbReference type="InterPro" id="IPR043502">
    <property type="entry name" value="DNA/RNA_pol_sf"/>
</dbReference>
<dbReference type="InterPro" id="IPR000477">
    <property type="entry name" value="RT_dom"/>
</dbReference>
<dbReference type="PROSITE" id="PS50878">
    <property type="entry name" value="RT_POL"/>
    <property type="match status" value="1"/>
</dbReference>
<dbReference type="AlphaFoldDB" id="A0A2A4J7L6"/>
<evidence type="ECO:0000313" key="2">
    <source>
        <dbReference type="EMBL" id="PCG67961.1"/>
    </source>
</evidence>